<keyword evidence="3" id="KW-1185">Reference proteome</keyword>
<evidence type="ECO:0000313" key="3">
    <source>
        <dbReference type="Proteomes" id="UP001591681"/>
    </source>
</evidence>
<evidence type="ECO:0000256" key="1">
    <source>
        <dbReference type="SAM" id="MobiDB-lite"/>
    </source>
</evidence>
<feature type="compositionally biased region" description="Polar residues" evidence="1">
    <location>
        <begin position="370"/>
        <end position="380"/>
    </location>
</feature>
<organism evidence="2 3">
    <name type="scientific">Coilia grayii</name>
    <name type="common">Gray's grenadier anchovy</name>
    <dbReference type="NCBI Taxonomy" id="363190"/>
    <lineage>
        <taxon>Eukaryota</taxon>
        <taxon>Metazoa</taxon>
        <taxon>Chordata</taxon>
        <taxon>Craniata</taxon>
        <taxon>Vertebrata</taxon>
        <taxon>Euteleostomi</taxon>
        <taxon>Actinopterygii</taxon>
        <taxon>Neopterygii</taxon>
        <taxon>Teleostei</taxon>
        <taxon>Clupei</taxon>
        <taxon>Clupeiformes</taxon>
        <taxon>Clupeoidei</taxon>
        <taxon>Engraulidae</taxon>
        <taxon>Coilinae</taxon>
        <taxon>Coilia</taxon>
    </lineage>
</organism>
<sequence>MWESALCELWRGVSSPNPHLSDSEVLIPVEKTQQISHVISQLETPDLHRWCVRHRWRWLLQEKRVGVHLQVHRHGSINPKPYQSTSCTCPLASNPRPGYSLSGYATGYASTRGEALVSPCVTLLPLKAMAETTRLSCLRLEVQKTSNSPPTIMDLNSILQAAYLRYKTLGGHEDHTNGLISCFNRTRDFPVMCFKAQPIVSPACAKASQCCMPAPCSTGHCIYSTTSCTNHCGRLNCPRTSSCTAKSRFILSPWGKKIRDYSHGDFFFKTTVSGPCHPRGMSSLKLLPDCVTTSCEPILYVLPTLLPPENTSLWYTVIYSDSPSKAGEEFDADDNGDPVGQCLDNFHSSSRHDVETEESDNNDVVGSGASDLSTQCESSDGTESLIEQAGYWSLSATLKSSLEEPHLHSTPSGSSDQHNTSHLKKSVSFLEEVTIFLFDKDAPTHDLGALCSSVDTSVSGSSSGHADPSSAEAIHDVDDELEWEDDFSTVLSSLPVLRKGCHFPRSQISDAFVQPHSSACLRHDWVKCSAYSITHITDSDLE</sequence>
<accession>A0ABD1IX68</accession>
<dbReference type="AlphaFoldDB" id="A0ABD1IX68"/>
<comment type="caution">
    <text evidence="2">The sequence shown here is derived from an EMBL/GenBank/DDBJ whole genome shotgun (WGS) entry which is preliminary data.</text>
</comment>
<name>A0ABD1IX68_9TELE</name>
<reference evidence="2 3" key="1">
    <citation type="submission" date="2024-09" db="EMBL/GenBank/DDBJ databases">
        <title>A chromosome-level genome assembly of Gray's grenadier anchovy, Coilia grayii.</title>
        <authorList>
            <person name="Fu Z."/>
        </authorList>
    </citation>
    <scope>NUCLEOTIDE SEQUENCE [LARGE SCALE GENOMIC DNA]</scope>
    <source>
        <strain evidence="2">G4</strain>
        <tissue evidence="2">Muscle</tissue>
    </source>
</reference>
<feature type="region of interest" description="Disordered" evidence="1">
    <location>
        <begin position="344"/>
        <end position="380"/>
    </location>
</feature>
<protein>
    <submittedName>
        <fullName evidence="2">Uncharacterized protein</fullName>
    </submittedName>
</protein>
<evidence type="ECO:0000313" key="2">
    <source>
        <dbReference type="EMBL" id="KAL2078183.1"/>
    </source>
</evidence>
<dbReference type="PANTHER" id="PTHR24417:SF7">
    <property type="entry name" value="CHROMATIN MODIFICATION-RELATED PROTEIN EAF1"/>
    <property type="match status" value="1"/>
</dbReference>
<dbReference type="Proteomes" id="UP001591681">
    <property type="component" value="Unassembled WGS sequence"/>
</dbReference>
<dbReference type="PANTHER" id="PTHR24417">
    <property type="entry name" value="SERINE/THREONINE-PROTEIN KINASE LMTK1"/>
    <property type="match status" value="1"/>
</dbReference>
<proteinExistence type="predicted"/>
<gene>
    <name evidence="2" type="ORF">ACEWY4_025868</name>
</gene>
<dbReference type="EMBL" id="JBHFQA010000023">
    <property type="protein sequence ID" value="KAL2078183.1"/>
    <property type="molecule type" value="Genomic_DNA"/>
</dbReference>